<dbReference type="InterPro" id="IPR005467">
    <property type="entry name" value="His_kinase_dom"/>
</dbReference>
<evidence type="ECO:0000256" key="11">
    <source>
        <dbReference type="ARBA" id="ARBA00037696"/>
    </source>
</evidence>
<dbReference type="EMBL" id="MFTC01000022">
    <property type="protein sequence ID" value="OGI52241.1"/>
    <property type="molecule type" value="Genomic_DNA"/>
</dbReference>
<dbReference type="SUPFAM" id="SSF55874">
    <property type="entry name" value="ATPase domain of HSP90 chaperone/DNA topoisomerase II/histidine kinase"/>
    <property type="match status" value="1"/>
</dbReference>
<keyword evidence="8" id="KW-0067">ATP-binding</keyword>
<keyword evidence="9" id="KW-0902">Two-component regulatory system</keyword>
<evidence type="ECO:0000259" key="15">
    <source>
        <dbReference type="PROSITE" id="PS50109"/>
    </source>
</evidence>
<dbReference type="CDD" id="cd00082">
    <property type="entry name" value="HisKA"/>
    <property type="match status" value="1"/>
</dbReference>
<dbReference type="InterPro" id="IPR036890">
    <property type="entry name" value="HATPase_C_sf"/>
</dbReference>
<dbReference type="InterPro" id="IPR035965">
    <property type="entry name" value="PAS-like_dom_sf"/>
</dbReference>
<dbReference type="InterPro" id="IPR003594">
    <property type="entry name" value="HATPase_dom"/>
</dbReference>
<sequence>MLTGSSPRILENLTTAVLTFDPALRLTSINPAGEMLFEISAKKVVGQSLTELLPQARLAAKTLTQTLESRHPFTARGVPLKLPGARTITVDCTVTPLADAGLEGALLVELTQVDRLLRLARDESMLERQAANRAVMRGLAHEIKNPLGGLRGAAQLLERELPDKSLKEYTRIIIHEADRLRNLVDRMMGPHQPLKKRPVNIHEILEHVRKLMLVEVPVGLTLERDYDPSLPEFEGEPEQLIQAVLNIVRNSAEAIQHKGIIRLRTNIERSFTIGQKRHRLVLRADIEDNGPGIPEEIQEHIFYPMVTAKPGGTGLGLSIAQDIIAKHGGLIECRSRPGHTVFSIYLPLENGHG</sequence>
<dbReference type="SMART" id="SM00388">
    <property type="entry name" value="HisKA"/>
    <property type="match status" value="1"/>
</dbReference>
<dbReference type="SUPFAM" id="SSF47384">
    <property type="entry name" value="Homodimeric domain of signal transducing histidine kinase"/>
    <property type="match status" value="1"/>
</dbReference>
<dbReference type="InterPro" id="IPR013767">
    <property type="entry name" value="PAS_fold"/>
</dbReference>
<protein>
    <recommendedName>
        <fullName evidence="12">Sensory histidine kinase/phosphatase NtrB</fullName>
        <ecNumber evidence="2">2.7.13.3</ecNumber>
    </recommendedName>
    <alternativeName>
        <fullName evidence="13">Nitrogen regulation protein NR(II)</fullName>
    </alternativeName>
    <alternativeName>
        <fullName evidence="14">Nitrogen regulator II</fullName>
    </alternativeName>
</protein>
<evidence type="ECO:0000256" key="10">
    <source>
        <dbReference type="ARBA" id="ARBA00023231"/>
    </source>
</evidence>
<dbReference type="Proteomes" id="UP000179037">
    <property type="component" value="Unassembled WGS sequence"/>
</dbReference>
<evidence type="ECO:0000256" key="4">
    <source>
        <dbReference type="ARBA" id="ARBA00022679"/>
    </source>
</evidence>
<dbReference type="SUPFAM" id="SSF55785">
    <property type="entry name" value="PYP-like sensor domain (PAS domain)"/>
    <property type="match status" value="1"/>
</dbReference>
<dbReference type="Pfam" id="PF00989">
    <property type="entry name" value="PAS"/>
    <property type="match status" value="1"/>
</dbReference>
<dbReference type="EC" id="2.7.13.3" evidence="2"/>
<dbReference type="PANTHER" id="PTHR43065:SF16">
    <property type="entry name" value="SENSORY HISTIDINE KINASE_PHOSPHATASE NTRB"/>
    <property type="match status" value="1"/>
</dbReference>
<dbReference type="Pfam" id="PF00512">
    <property type="entry name" value="HisKA"/>
    <property type="match status" value="1"/>
</dbReference>
<evidence type="ECO:0000256" key="7">
    <source>
        <dbReference type="ARBA" id="ARBA00022801"/>
    </source>
</evidence>
<feature type="domain" description="Histidine kinase" evidence="15">
    <location>
        <begin position="138"/>
        <end position="350"/>
    </location>
</feature>
<evidence type="ECO:0000256" key="8">
    <source>
        <dbReference type="ARBA" id="ARBA00022840"/>
    </source>
</evidence>
<gene>
    <name evidence="16" type="ORF">A3A87_07830</name>
</gene>
<dbReference type="InterPro" id="IPR036097">
    <property type="entry name" value="HisK_dim/P_sf"/>
</dbReference>
<keyword evidence="5" id="KW-0547">Nucleotide-binding</keyword>
<dbReference type="Pfam" id="PF02518">
    <property type="entry name" value="HATPase_c"/>
    <property type="match status" value="1"/>
</dbReference>
<evidence type="ECO:0000313" key="17">
    <source>
        <dbReference type="Proteomes" id="UP000179037"/>
    </source>
</evidence>
<evidence type="ECO:0000256" key="9">
    <source>
        <dbReference type="ARBA" id="ARBA00023012"/>
    </source>
</evidence>
<dbReference type="SMART" id="SM00387">
    <property type="entry name" value="HATPase_c"/>
    <property type="match status" value="1"/>
</dbReference>
<dbReference type="GO" id="GO:0006355">
    <property type="term" value="P:regulation of DNA-templated transcription"/>
    <property type="evidence" value="ECO:0007669"/>
    <property type="project" value="InterPro"/>
</dbReference>
<dbReference type="PRINTS" id="PR00344">
    <property type="entry name" value="BCTRLSENSOR"/>
</dbReference>
<keyword evidence="7" id="KW-0378">Hydrolase</keyword>
<name>A0A1F6U4E5_9PROT</name>
<comment type="caution">
    <text evidence="16">The sequence shown here is derived from an EMBL/GenBank/DDBJ whole genome shotgun (WGS) entry which is preliminary data.</text>
</comment>
<dbReference type="NCBIfam" id="NF008293">
    <property type="entry name" value="PRK11073.1"/>
    <property type="match status" value="1"/>
</dbReference>
<proteinExistence type="predicted"/>
<dbReference type="PROSITE" id="PS50109">
    <property type="entry name" value="HIS_KIN"/>
    <property type="match status" value="1"/>
</dbReference>
<dbReference type="GO" id="GO:0016787">
    <property type="term" value="F:hydrolase activity"/>
    <property type="evidence" value="ECO:0007669"/>
    <property type="project" value="UniProtKB-KW"/>
</dbReference>
<dbReference type="SMART" id="SM00091">
    <property type="entry name" value="PAS"/>
    <property type="match status" value="1"/>
</dbReference>
<reference evidence="16 17" key="1">
    <citation type="journal article" date="2016" name="Nat. Commun.">
        <title>Thousands of microbial genomes shed light on interconnected biogeochemical processes in an aquifer system.</title>
        <authorList>
            <person name="Anantharaman K."/>
            <person name="Brown C.T."/>
            <person name="Hug L.A."/>
            <person name="Sharon I."/>
            <person name="Castelle C.J."/>
            <person name="Probst A.J."/>
            <person name="Thomas B.C."/>
            <person name="Singh A."/>
            <person name="Wilkins M.J."/>
            <person name="Karaoz U."/>
            <person name="Brodie E.L."/>
            <person name="Williams K.H."/>
            <person name="Hubbard S.S."/>
            <person name="Banfield J.F."/>
        </authorList>
    </citation>
    <scope>NUCLEOTIDE SEQUENCE [LARGE SCALE GENOMIC DNA]</scope>
</reference>
<evidence type="ECO:0000256" key="6">
    <source>
        <dbReference type="ARBA" id="ARBA00022777"/>
    </source>
</evidence>
<evidence type="ECO:0000256" key="2">
    <source>
        <dbReference type="ARBA" id="ARBA00012438"/>
    </source>
</evidence>
<keyword evidence="4" id="KW-0808">Transferase</keyword>
<dbReference type="AlphaFoldDB" id="A0A1F6U4E5"/>
<dbReference type="Gene3D" id="3.30.450.20">
    <property type="entry name" value="PAS domain"/>
    <property type="match status" value="1"/>
</dbReference>
<evidence type="ECO:0000256" key="1">
    <source>
        <dbReference type="ARBA" id="ARBA00000085"/>
    </source>
</evidence>
<evidence type="ECO:0000256" key="5">
    <source>
        <dbReference type="ARBA" id="ARBA00022741"/>
    </source>
</evidence>
<dbReference type="PANTHER" id="PTHR43065">
    <property type="entry name" value="SENSOR HISTIDINE KINASE"/>
    <property type="match status" value="1"/>
</dbReference>
<organism evidence="16 17">
    <name type="scientific">Candidatus Muproteobacteria bacterium RIFCSPLOWO2_01_FULL_60_18</name>
    <dbReference type="NCBI Taxonomy" id="1817768"/>
    <lineage>
        <taxon>Bacteria</taxon>
        <taxon>Pseudomonadati</taxon>
        <taxon>Pseudomonadota</taxon>
        <taxon>Candidatus Muproteobacteria</taxon>
    </lineage>
</organism>
<dbReference type="GO" id="GO:0000155">
    <property type="term" value="F:phosphorelay sensor kinase activity"/>
    <property type="evidence" value="ECO:0007669"/>
    <property type="project" value="InterPro"/>
</dbReference>
<dbReference type="GO" id="GO:0005524">
    <property type="term" value="F:ATP binding"/>
    <property type="evidence" value="ECO:0007669"/>
    <property type="project" value="UniProtKB-KW"/>
</dbReference>
<keyword evidence="3" id="KW-0597">Phosphoprotein</keyword>
<dbReference type="InterPro" id="IPR000014">
    <property type="entry name" value="PAS"/>
</dbReference>
<dbReference type="Gene3D" id="1.10.287.130">
    <property type="match status" value="1"/>
</dbReference>
<dbReference type="InterPro" id="IPR003661">
    <property type="entry name" value="HisK_dim/P_dom"/>
</dbReference>
<comment type="function">
    <text evidence="11">Member of the two-component regulatory system NtrB/NtrC, which controls expression of the nitrogen-regulated (ntr) genes in response to nitrogen limitation. Under conditions of nitrogen limitation, NtrB autophosphorylates and transfers the phosphoryl group to NtrC. In the presence of nitrogen, acts as a phosphatase that dephosphorylates and inactivates NtrC.</text>
</comment>
<keyword evidence="6 16" id="KW-0418">Kinase</keyword>
<dbReference type="Gene3D" id="3.30.565.10">
    <property type="entry name" value="Histidine kinase-like ATPase, C-terminal domain"/>
    <property type="match status" value="1"/>
</dbReference>
<comment type="catalytic activity">
    <reaction evidence="1">
        <text>ATP + protein L-histidine = ADP + protein N-phospho-L-histidine.</text>
        <dbReference type="EC" id="2.7.13.3"/>
    </reaction>
</comment>
<evidence type="ECO:0000256" key="3">
    <source>
        <dbReference type="ARBA" id="ARBA00022553"/>
    </source>
</evidence>
<dbReference type="STRING" id="1817768.A3A87_07830"/>
<keyword evidence="10" id="KW-0535">Nitrogen fixation</keyword>
<evidence type="ECO:0000313" key="16">
    <source>
        <dbReference type="EMBL" id="OGI52241.1"/>
    </source>
</evidence>
<evidence type="ECO:0000256" key="14">
    <source>
        <dbReference type="ARBA" id="ARBA00043094"/>
    </source>
</evidence>
<evidence type="ECO:0000256" key="12">
    <source>
        <dbReference type="ARBA" id="ARBA00039567"/>
    </source>
</evidence>
<dbReference type="InterPro" id="IPR004358">
    <property type="entry name" value="Sig_transdc_His_kin-like_C"/>
</dbReference>
<accession>A0A1F6U4E5</accession>
<evidence type="ECO:0000256" key="13">
    <source>
        <dbReference type="ARBA" id="ARBA00042313"/>
    </source>
</evidence>
<dbReference type="CDD" id="cd00130">
    <property type="entry name" value="PAS"/>
    <property type="match status" value="1"/>
</dbReference>